<keyword evidence="1" id="KW-0249">Electron transport</keyword>
<keyword evidence="1" id="KW-0813">Transport</keyword>
<dbReference type="OrthoDB" id="429967at2759"/>
<gene>
    <name evidence="2" type="primary">NCAS0F02490</name>
    <name evidence="2" type="ordered locus">NCAS_0F02490</name>
</gene>
<reference evidence="2 3" key="1">
    <citation type="journal article" date="2011" name="Proc. Natl. Acad. Sci. U.S.A.">
        <title>Evolutionary erosion of yeast sex chromosomes by mating-type switching accidents.</title>
        <authorList>
            <person name="Gordon J.L."/>
            <person name="Armisen D."/>
            <person name="Proux-Wera E."/>
            <person name="Oheigeartaigh S.S."/>
            <person name="Byrne K.P."/>
            <person name="Wolfe K.H."/>
        </authorList>
    </citation>
    <scope>NUCLEOTIDE SEQUENCE [LARGE SCALE GENOMIC DNA]</scope>
    <source>
        <strain evidence="3">ATCC 76901 / BCRC 22586 / CBS 4309 / NBRC 1992 / NRRL Y-12630</strain>
    </source>
</reference>
<dbReference type="SUPFAM" id="SSF52833">
    <property type="entry name" value="Thioredoxin-like"/>
    <property type="match status" value="1"/>
</dbReference>
<dbReference type="InterPro" id="IPR052565">
    <property type="entry name" value="Glutaredoxin-like_YDR286C"/>
</dbReference>
<evidence type="ECO:0000256" key="1">
    <source>
        <dbReference type="RuleBase" id="RU363082"/>
    </source>
</evidence>
<accession>G0VGW2</accession>
<keyword evidence="3" id="KW-1185">Reference proteome</keyword>
<dbReference type="PANTHER" id="PTHR33558:SF1">
    <property type="entry name" value="GLUTAREDOXIN-LIKE PROTEIN C5ORF63 HOMOLOG"/>
    <property type="match status" value="1"/>
</dbReference>
<reference key="2">
    <citation type="submission" date="2011-08" db="EMBL/GenBank/DDBJ databases">
        <title>Genome sequence of Naumovozyma castellii.</title>
        <authorList>
            <person name="Gordon J.L."/>
            <person name="Armisen D."/>
            <person name="Proux-Wera E."/>
            <person name="OhEigeartaigh S.S."/>
            <person name="Byrne K.P."/>
            <person name="Wolfe K.H."/>
        </authorList>
    </citation>
    <scope>NUCLEOTIDE SEQUENCE</scope>
    <source>
        <strain>Type strain:CBS 4309</strain>
    </source>
</reference>
<dbReference type="eggNOG" id="ENOG502SC8X">
    <property type="taxonomic scope" value="Eukaryota"/>
</dbReference>
<protein>
    <recommendedName>
        <fullName evidence="1">Glutaredoxin-like protein</fullName>
    </recommendedName>
</protein>
<dbReference type="KEGG" id="ncs:NCAS_0F02490"/>
<dbReference type="HOGENOM" id="CLU_125054_0_2_1"/>
<dbReference type="AlphaFoldDB" id="G0VGW2"/>
<dbReference type="STRING" id="1064592.G0VGW2"/>
<evidence type="ECO:0000313" key="3">
    <source>
        <dbReference type="Proteomes" id="UP000001640"/>
    </source>
</evidence>
<dbReference type="EMBL" id="HE576757">
    <property type="protein sequence ID" value="CCC70733.1"/>
    <property type="molecule type" value="Genomic_DNA"/>
</dbReference>
<dbReference type="Pfam" id="PF05768">
    <property type="entry name" value="Glrx-like"/>
    <property type="match status" value="1"/>
</dbReference>
<organism evidence="2 3">
    <name type="scientific">Naumovozyma castellii</name>
    <name type="common">Yeast</name>
    <name type="synonym">Saccharomyces castellii</name>
    <dbReference type="NCBI Taxonomy" id="27288"/>
    <lineage>
        <taxon>Eukaryota</taxon>
        <taxon>Fungi</taxon>
        <taxon>Dikarya</taxon>
        <taxon>Ascomycota</taxon>
        <taxon>Saccharomycotina</taxon>
        <taxon>Saccharomycetes</taxon>
        <taxon>Saccharomycetales</taxon>
        <taxon>Saccharomycetaceae</taxon>
        <taxon>Naumovozyma</taxon>
    </lineage>
</organism>
<dbReference type="InParanoid" id="G0VGW2"/>
<sequence length="113" mass="13277">MMNRLLLRPFSKNARLLALSDVQLTLFSKPNCGLCEEAKENLQELLDDEKLKSAHIKLKEVNINELQNQKWWKAYCFDIPVLHIENTANKDLIEKVFHRMDEEEILGKINKVK</sequence>
<dbReference type="GeneID" id="96904381"/>
<dbReference type="Gene3D" id="3.40.30.10">
    <property type="entry name" value="Glutaredoxin"/>
    <property type="match status" value="1"/>
</dbReference>
<dbReference type="OMA" id="SDVWDKR"/>
<dbReference type="InterPro" id="IPR036249">
    <property type="entry name" value="Thioredoxin-like_sf"/>
</dbReference>
<dbReference type="RefSeq" id="XP_003677088.1">
    <property type="nucleotide sequence ID" value="XM_003677040.1"/>
</dbReference>
<evidence type="ECO:0000313" key="2">
    <source>
        <dbReference type="EMBL" id="CCC70733.1"/>
    </source>
</evidence>
<name>G0VGW2_NAUCA</name>
<comment type="similarity">
    <text evidence="1">Belongs to the glutaredoxin family.</text>
</comment>
<dbReference type="InterPro" id="IPR008554">
    <property type="entry name" value="Glutaredoxin-like"/>
</dbReference>
<dbReference type="PANTHER" id="PTHR33558">
    <property type="entry name" value="GLUTAREDOXIN-LIKE PROTEIN C5ORF63 HOMOLOG"/>
    <property type="match status" value="1"/>
</dbReference>
<proteinExistence type="inferred from homology"/>
<dbReference type="Proteomes" id="UP000001640">
    <property type="component" value="Chromosome 6"/>
</dbReference>